<name>A0A2S9ZYR3_RHOTO</name>
<proteinExistence type="predicted"/>
<evidence type="ECO:0000313" key="1">
    <source>
        <dbReference type="EMBL" id="PRQ70896.1"/>
    </source>
</evidence>
<organism evidence="1 2">
    <name type="scientific">Rhodotorula toruloides</name>
    <name type="common">Yeast</name>
    <name type="synonym">Rhodosporidium toruloides</name>
    <dbReference type="NCBI Taxonomy" id="5286"/>
    <lineage>
        <taxon>Eukaryota</taxon>
        <taxon>Fungi</taxon>
        <taxon>Dikarya</taxon>
        <taxon>Basidiomycota</taxon>
        <taxon>Pucciniomycotina</taxon>
        <taxon>Microbotryomycetes</taxon>
        <taxon>Sporidiobolales</taxon>
        <taxon>Sporidiobolaceae</taxon>
        <taxon>Rhodotorula</taxon>
    </lineage>
</organism>
<accession>A0A2S9ZYR3</accession>
<dbReference type="AlphaFoldDB" id="A0A2S9ZYR3"/>
<reference evidence="1 2" key="1">
    <citation type="journal article" date="2018" name="Elife">
        <title>Functional genomics of lipid metabolism in the oleaginous yeast Rhodosporidium toruloides.</title>
        <authorList>
            <person name="Coradetti S.T."/>
            <person name="Pinel D."/>
            <person name="Geiselman G."/>
            <person name="Ito M."/>
            <person name="Mondo S."/>
            <person name="Reilly M.C."/>
            <person name="Cheng Y.F."/>
            <person name="Bauer S."/>
            <person name="Grigoriev I."/>
            <person name="Gladden J.M."/>
            <person name="Simmons B.A."/>
            <person name="Brem R."/>
            <person name="Arkin A.P."/>
            <person name="Skerker J.M."/>
        </authorList>
    </citation>
    <scope>NUCLEOTIDE SEQUENCE [LARGE SCALE GENOMIC DNA]</scope>
    <source>
        <strain evidence="1 2">NBRC 0880</strain>
    </source>
</reference>
<evidence type="ECO:0000313" key="2">
    <source>
        <dbReference type="Proteomes" id="UP000239560"/>
    </source>
</evidence>
<dbReference type="EMBL" id="LCTV02000014">
    <property type="protein sequence ID" value="PRQ70896.1"/>
    <property type="molecule type" value="Genomic_DNA"/>
</dbReference>
<dbReference type="Proteomes" id="UP000239560">
    <property type="component" value="Unassembled WGS sequence"/>
</dbReference>
<comment type="caution">
    <text evidence="1">The sequence shown here is derived from an EMBL/GenBank/DDBJ whole genome shotgun (WGS) entry which is preliminary data.</text>
</comment>
<sequence>MRRWRCRGARVAKRVAGRRFGLSSSGCRCLLGGMLRNRTLLASKGMEDLLQTQGDQHGRAKAERVRVSRQHRRRRRLLPRRIRLLLSARNEPTSSAGYVGTLVIWSRQRADFGREGGFVGFEVQEGWVRRGCVSDGCGGGAWWETGRRGGAGGDGGRGGRDFACGGVARED</sequence>
<protein>
    <submittedName>
        <fullName evidence="1">Uncharacterized protein</fullName>
    </submittedName>
</protein>
<gene>
    <name evidence="1" type="ORF">AAT19DRAFT_11053</name>
</gene>